<dbReference type="AlphaFoldDB" id="A0ABC8UV67"/>
<organism evidence="1 2">
    <name type="scientific">Ilex paraguariensis</name>
    <name type="common">yerba mate</name>
    <dbReference type="NCBI Taxonomy" id="185542"/>
    <lineage>
        <taxon>Eukaryota</taxon>
        <taxon>Viridiplantae</taxon>
        <taxon>Streptophyta</taxon>
        <taxon>Embryophyta</taxon>
        <taxon>Tracheophyta</taxon>
        <taxon>Spermatophyta</taxon>
        <taxon>Magnoliopsida</taxon>
        <taxon>eudicotyledons</taxon>
        <taxon>Gunneridae</taxon>
        <taxon>Pentapetalae</taxon>
        <taxon>asterids</taxon>
        <taxon>campanulids</taxon>
        <taxon>Aquifoliales</taxon>
        <taxon>Aquifoliaceae</taxon>
        <taxon>Ilex</taxon>
    </lineage>
</organism>
<keyword evidence="2" id="KW-1185">Reference proteome</keyword>
<dbReference type="Proteomes" id="UP001642360">
    <property type="component" value="Unassembled WGS sequence"/>
</dbReference>
<dbReference type="PANTHER" id="PTHR12609">
    <property type="entry name" value="MICROTUBULE ASSOCIATED PROTEIN XMAP215"/>
    <property type="match status" value="1"/>
</dbReference>
<evidence type="ECO:0000313" key="2">
    <source>
        <dbReference type="Proteomes" id="UP001642360"/>
    </source>
</evidence>
<accession>A0ABC8UV67</accession>
<dbReference type="InterPro" id="IPR045110">
    <property type="entry name" value="XMAP215"/>
</dbReference>
<evidence type="ECO:0000313" key="1">
    <source>
        <dbReference type="EMBL" id="CAK9184950.1"/>
    </source>
</evidence>
<dbReference type="EMBL" id="CAUOFW020009158">
    <property type="protein sequence ID" value="CAK9184950.1"/>
    <property type="molecule type" value="Genomic_DNA"/>
</dbReference>
<name>A0ABC8UV67_9AQUA</name>
<gene>
    <name evidence="1" type="ORF">ILEXP_LOCUS55313</name>
</gene>
<comment type="caution">
    <text evidence="1">The sequence shown here is derived from an EMBL/GenBank/DDBJ whole genome shotgun (WGS) entry which is preliminary data.</text>
</comment>
<reference evidence="1 2" key="1">
    <citation type="submission" date="2024-02" db="EMBL/GenBank/DDBJ databases">
        <authorList>
            <person name="Vignale AGUSTIN F."/>
            <person name="Sosa J E."/>
            <person name="Modenutti C."/>
        </authorList>
    </citation>
    <scope>NUCLEOTIDE SEQUENCE [LARGE SCALE GENOMIC DNA]</scope>
</reference>
<proteinExistence type="predicted"/>
<sequence length="405" mass="45283">MLWVELEAVEVFLRTRARQREIDRLRSDVAEQSGDISRSIAGPIIRENYGHSERQMDRHPMPRTLAGAIGPTDWNEALHAIVNGSPEQSVEGMKVVCHDLAQATSGPKGSAMDDIVKDADHLVSCLADKARTDPIAKTFDFSLTGSPWCQGEYPRSLITELLVWLFDERVPRMDDGSQLRQALNVLMLKILDNAKRTLSFVVLIKLLHPLDPSRAGDDDKPLRRVKTVLHELVTLRGTAINGHLYMVPMDMEPQPIILAYIDLYLQQELAAIFKKIGDKQTCIIGLYELYRITQLYPKVDIFSQLQNASVAFRTYIRDGLAKVANAITLRGPLSDQFELRQHLGEQRNDRFQSGVTSGTLDAIRERMKSIQFAAAAGNPESGNRSLITMSSNVTHGLPSQFPLAT</sequence>
<protein>
    <submittedName>
        <fullName evidence="1">Uncharacterized protein</fullName>
    </submittedName>
</protein>